<sequence>MKIDDLIMMSVRSLWRRKLRTFLTVLGVIIGACSIILMLSLGIAMQENFDQSLDDMGQLTVIDVYADYYGNPDAPKLDDEAIKTFSAIEGVELVLPERKTRGYLEFGKYRTSWEIEIVGMALKEMIAMGYEPETGRLMTENEKNVILIGDQLRHEFIKKGQKLDWSNLPPPIDFVLEEDTVEIIVAELDWETGDPIDKNYEDKKIKLPDTWDVNVIGIMPSTSYETAYSAFVPLEIYEEIILEKEKYLRDLQGEENYEEQYNDENKSKYDSFKVKVADENDVVDVQDIIKEMGYEAYSEMEYLEDIQSMSNSVQLLLGGIGAISLFVAGIGITNTMIMAIYERTREIGVMKVIGARITDIQKMFLLEALLIGLLGGTIGLGISYILSYALNHFGPIIAGELISQFAGGGEKISVIPIWLAGAVLVFSSLIGLISGYFPARRAMKLSALSAIKTE</sequence>
<comment type="caution">
    <text evidence="1">The sequence shown here is derived from an EMBL/GenBank/DDBJ whole genome shotgun (WGS) entry which is preliminary data.</text>
</comment>
<evidence type="ECO:0000313" key="2">
    <source>
        <dbReference type="Proteomes" id="UP000188637"/>
    </source>
</evidence>
<keyword evidence="2" id="KW-1185">Reference proteome</keyword>
<reference evidence="1" key="1">
    <citation type="submission" date="2016-08" db="EMBL/GenBank/DDBJ databases">
        <authorList>
            <person name="Ngugi D.K."/>
            <person name="Miyake S."/>
            <person name="Stingl U."/>
        </authorList>
    </citation>
    <scope>NUCLEOTIDE SEQUENCE</scope>
    <source>
        <strain evidence="1">SCG-D08WGA-EpuloA1</strain>
    </source>
</reference>
<dbReference type="EMBL" id="LJHD01000149">
    <property type="protein sequence ID" value="ONI43369.1"/>
    <property type="molecule type" value="Genomic_DNA"/>
</dbReference>
<protein>
    <submittedName>
        <fullName evidence="1">Uncharacterized protein</fullName>
    </submittedName>
</protein>
<organism evidence="1 2">
    <name type="scientific">Candidatus Epulonipiscium fishelsonii</name>
    <dbReference type="NCBI Taxonomy" id="77094"/>
    <lineage>
        <taxon>Bacteria</taxon>
        <taxon>Bacillati</taxon>
        <taxon>Bacillota</taxon>
        <taxon>Clostridia</taxon>
        <taxon>Lachnospirales</taxon>
        <taxon>Lachnospiraceae</taxon>
        <taxon>Candidatus Epulonipiscium</taxon>
    </lineage>
</organism>
<dbReference type="Proteomes" id="UP000188637">
    <property type="component" value="Unassembled WGS sequence"/>
</dbReference>
<proteinExistence type="predicted"/>
<evidence type="ECO:0000313" key="1">
    <source>
        <dbReference type="EMBL" id="ONI43369.1"/>
    </source>
</evidence>
<accession>A0ACC8XHP9</accession>
<gene>
    <name evidence="1" type="ORF">AN640_06395</name>
</gene>
<name>A0ACC8XHP9_9FIRM</name>